<keyword evidence="6 8" id="KW-0131">Cell cycle</keyword>
<keyword evidence="7 8" id="KW-0961">Cell wall biogenesis/degradation</keyword>
<dbReference type="Gene3D" id="3.40.1190.10">
    <property type="entry name" value="Mur-like, catalytic domain"/>
    <property type="match status" value="1"/>
</dbReference>
<dbReference type="InterPro" id="IPR036615">
    <property type="entry name" value="Mur_ligase_C_dom_sf"/>
</dbReference>
<organism evidence="12 13">
    <name type="scientific">Natranaerobius thermophilus (strain ATCC BAA-1301 / DSM 18059 / JW/NM-WN-LF)</name>
    <dbReference type="NCBI Taxonomy" id="457570"/>
    <lineage>
        <taxon>Bacteria</taxon>
        <taxon>Bacillati</taxon>
        <taxon>Bacillota</taxon>
        <taxon>Clostridia</taxon>
        <taxon>Natranaerobiales</taxon>
        <taxon>Natranaerobiaceae</taxon>
        <taxon>Natranaerobius</taxon>
    </lineage>
</organism>
<evidence type="ECO:0000256" key="4">
    <source>
        <dbReference type="ARBA" id="ARBA00022960"/>
    </source>
</evidence>
<dbReference type="GO" id="GO:0016881">
    <property type="term" value="F:acid-amino acid ligase activity"/>
    <property type="evidence" value="ECO:0007669"/>
    <property type="project" value="InterPro"/>
</dbReference>
<keyword evidence="5 8" id="KW-0573">Peptidoglycan synthesis</keyword>
<dbReference type="STRING" id="457570.Nther_0040"/>
<evidence type="ECO:0000259" key="9">
    <source>
        <dbReference type="Pfam" id="PF01225"/>
    </source>
</evidence>
<dbReference type="GO" id="GO:0071555">
    <property type="term" value="P:cell wall organization"/>
    <property type="evidence" value="ECO:0007669"/>
    <property type="project" value="UniProtKB-KW"/>
</dbReference>
<reference evidence="12 13" key="2">
    <citation type="journal article" date="2011" name="J. Bacteriol.">
        <title>Complete genome sequence of the anaerobic, halophilic alkalithermophile Natranaerobius thermophilus JW/NM-WN-LF.</title>
        <authorList>
            <person name="Zhao B."/>
            <person name="Mesbah N.M."/>
            <person name="Dalin E."/>
            <person name="Goodwin L."/>
            <person name="Nolan M."/>
            <person name="Pitluck S."/>
            <person name="Chertkov O."/>
            <person name="Brettin T.S."/>
            <person name="Han J."/>
            <person name="Larimer F.W."/>
            <person name="Land M.L."/>
            <person name="Hauser L."/>
            <person name="Kyrpides N."/>
            <person name="Wiegel J."/>
        </authorList>
    </citation>
    <scope>NUCLEOTIDE SEQUENCE [LARGE SCALE GENOMIC DNA]</scope>
    <source>
        <strain evidence="13">ATCC BAA-1301 / DSM 18059 / JW/NM-WN-LF</strain>
    </source>
</reference>
<dbReference type="GO" id="GO:0051301">
    <property type="term" value="P:cell division"/>
    <property type="evidence" value="ECO:0007669"/>
    <property type="project" value="UniProtKB-KW"/>
</dbReference>
<evidence type="ECO:0000256" key="7">
    <source>
        <dbReference type="ARBA" id="ARBA00023316"/>
    </source>
</evidence>
<dbReference type="InterPro" id="IPR005761">
    <property type="entry name" value="UDP-N-AcMur-Glu-dNH2Pim_ligase"/>
</dbReference>
<dbReference type="KEGG" id="nth:Nther_0040"/>
<dbReference type="InParanoid" id="B2A327"/>
<evidence type="ECO:0000259" key="11">
    <source>
        <dbReference type="Pfam" id="PF08245"/>
    </source>
</evidence>
<dbReference type="SUPFAM" id="SSF53623">
    <property type="entry name" value="MurD-like peptide ligases, catalytic domain"/>
    <property type="match status" value="1"/>
</dbReference>
<dbReference type="UniPathway" id="UPA00219"/>
<gene>
    <name evidence="12" type="ordered locus">Nther_0040</name>
</gene>
<evidence type="ECO:0000256" key="2">
    <source>
        <dbReference type="ARBA" id="ARBA00005898"/>
    </source>
</evidence>
<dbReference type="AlphaFoldDB" id="B2A327"/>
<keyword evidence="4 8" id="KW-0133">Cell shape</keyword>
<dbReference type="Gene3D" id="3.90.190.20">
    <property type="entry name" value="Mur ligase, C-terminal domain"/>
    <property type="match status" value="1"/>
</dbReference>
<dbReference type="HOGENOM" id="CLU_022291_4_2_9"/>
<dbReference type="InterPro" id="IPR000713">
    <property type="entry name" value="Mur_ligase_N"/>
</dbReference>
<dbReference type="PANTHER" id="PTHR23135:SF4">
    <property type="entry name" value="UDP-N-ACETYLMURAMOYL-L-ALANYL-D-GLUTAMATE--2,6-DIAMINOPIMELATE LIGASE MURE HOMOLOG, CHLOROPLASTIC"/>
    <property type="match status" value="1"/>
</dbReference>
<keyword evidence="3 8" id="KW-0132">Cell division</keyword>
<keyword evidence="13" id="KW-1185">Reference proteome</keyword>
<dbReference type="Gene3D" id="3.40.1390.10">
    <property type="entry name" value="MurE/MurF, N-terminal domain"/>
    <property type="match status" value="1"/>
</dbReference>
<evidence type="ECO:0000256" key="3">
    <source>
        <dbReference type="ARBA" id="ARBA00022618"/>
    </source>
</evidence>
<dbReference type="SUPFAM" id="SSF53244">
    <property type="entry name" value="MurD-like peptide ligases, peptide-binding domain"/>
    <property type="match status" value="1"/>
</dbReference>
<protein>
    <submittedName>
        <fullName evidence="12">UDP-N-acetylmuramyl-tripeptide synthetase</fullName>
    </submittedName>
</protein>
<proteinExistence type="inferred from homology"/>
<dbReference type="RefSeq" id="WP_012446530.1">
    <property type="nucleotide sequence ID" value="NC_010718.1"/>
</dbReference>
<evidence type="ECO:0000256" key="1">
    <source>
        <dbReference type="ARBA" id="ARBA00004752"/>
    </source>
</evidence>
<dbReference type="PANTHER" id="PTHR23135">
    <property type="entry name" value="MUR LIGASE FAMILY MEMBER"/>
    <property type="match status" value="1"/>
</dbReference>
<dbReference type="GO" id="GO:0008360">
    <property type="term" value="P:regulation of cell shape"/>
    <property type="evidence" value="ECO:0007669"/>
    <property type="project" value="UniProtKB-KW"/>
</dbReference>
<dbReference type="GO" id="GO:0005737">
    <property type="term" value="C:cytoplasm"/>
    <property type="evidence" value="ECO:0007669"/>
    <property type="project" value="UniProtKB-SubCell"/>
</dbReference>
<evidence type="ECO:0000256" key="6">
    <source>
        <dbReference type="ARBA" id="ARBA00023306"/>
    </source>
</evidence>
<evidence type="ECO:0000256" key="8">
    <source>
        <dbReference type="RuleBase" id="RU004135"/>
    </source>
</evidence>
<dbReference type="GO" id="GO:0005524">
    <property type="term" value="F:ATP binding"/>
    <property type="evidence" value="ECO:0007669"/>
    <property type="project" value="InterPro"/>
</dbReference>
<dbReference type="EMBL" id="CP001034">
    <property type="protein sequence ID" value="ACB83639.1"/>
    <property type="molecule type" value="Genomic_DNA"/>
</dbReference>
<accession>B2A327</accession>
<dbReference type="SUPFAM" id="SSF63418">
    <property type="entry name" value="MurE/MurF N-terminal domain"/>
    <property type="match status" value="1"/>
</dbReference>
<dbReference type="NCBIfam" id="TIGR01085">
    <property type="entry name" value="murE"/>
    <property type="match status" value="1"/>
</dbReference>
<sequence length="518" mass="57525">MPGSSENSRKISLKKLLQNTSPELFTEFADLGTTGTDIEGVTISGITDNSKEVTPGKIFVACQGTKVDAHDYIEEAIANGASTVILERADYIDKVKDSAIPYFKVRNGRKTLAKLASTFYDHPSHRLIVTGITGTNGKTTTTTLIDYIINQLGVKSGLIGTVNCKINGEEFDSKLTTPPATELYSLIEKMVQKEVKYLTKEVSSHGLKQDRVSAINFDIAGITNISYDHMDFHDSWDDYFKSKTKFFQMLSPDSISVLNADDPNAISMGDKTRSKVITYGISSPGAMITAENVDLKPFETSFTYQIKEELPTVTNKPVRPQSHNLKIRMPGKHNIYNTLLAISVCIMAGFDPEQVIKTAEQFPGLFRRLEVIYKNSFTIIDDCAHNPASIRSVFETISQLPFNRLVIVFAIRGSRGDQINLENSQRLVKWVNHLPVRELIITTSKSHAAPTNQVHSSEQTAFLSPLKTSGTPFKFIHNLEETIETALNEVKQGDLLMILGPYAINEGQEIVRNYLSNS</sequence>
<comment type="similarity">
    <text evidence="2">Belongs to the MurCDEF family. MurE subfamily.</text>
</comment>
<feature type="domain" description="Mur ligase central" evidence="11">
    <location>
        <begin position="132"/>
        <end position="344"/>
    </location>
</feature>
<dbReference type="InterPro" id="IPR013221">
    <property type="entry name" value="Mur_ligase_cen"/>
</dbReference>
<dbReference type="OrthoDB" id="1706403at2"/>
<comment type="subcellular location">
    <subcellularLocation>
        <location evidence="8">Cytoplasm</location>
    </subcellularLocation>
</comment>
<evidence type="ECO:0000313" key="13">
    <source>
        <dbReference type="Proteomes" id="UP000001683"/>
    </source>
</evidence>
<dbReference type="Proteomes" id="UP000001683">
    <property type="component" value="Chromosome"/>
</dbReference>
<evidence type="ECO:0000313" key="12">
    <source>
        <dbReference type="EMBL" id="ACB83639.1"/>
    </source>
</evidence>
<dbReference type="InterPro" id="IPR004101">
    <property type="entry name" value="Mur_ligase_C"/>
</dbReference>
<dbReference type="GO" id="GO:0009252">
    <property type="term" value="P:peptidoglycan biosynthetic process"/>
    <property type="evidence" value="ECO:0007669"/>
    <property type="project" value="UniProtKB-UniPathway"/>
</dbReference>
<dbReference type="Pfam" id="PF01225">
    <property type="entry name" value="Mur_ligase"/>
    <property type="match status" value="1"/>
</dbReference>
<dbReference type="eggNOG" id="COG0769">
    <property type="taxonomic scope" value="Bacteria"/>
</dbReference>
<evidence type="ECO:0000256" key="5">
    <source>
        <dbReference type="ARBA" id="ARBA00022984"/>
    </source>
</evidence>
<dbReference type="Pfam" id="PF08245">
    <property type="entry name" value="Mur_ligase_M"/>
    <property type="match status" value="1"/>
</dbReference>
<feature type="domain" description="Mur ligase N-terminal catalytic" evidence="9">
    <location>
        <begin position="42"/>
        <end position="120"/>
    </location>
</feature>
<reference evidence="12 13" key="1">
    <citation type="submission" date="2008-04" db="EMBL/GenBank/DDBJ databases">
        <title>Complete sequence of chromosome of Natranaerobius thermophilus JW/NM-WN-LF.</title>
        <authorList>
            <consortium name="US DOE Joint Genome Institute"/>
            <person name="Copeland A."/>
            <person name="Lucas S."/>
            <person name="Lapidus A."/>
            <person name="Glavina del Rio T."/>
            <person name="Dalin E."/>
            <person name="Tice H."/>
            <person name="Bruce D."/>
            <person name="Goodwin L."/>
            <person name="Pitluck S."/>
            <person name="Chertkov O."/>
            <person name="Brettin T."/>
            <person name="Detter J.C."/>
            <person name="Han C."/>
            <person name="Kuske C.R."/>
            <person name="Schmutz J."/>
            <person name="Larimer F."/>
            <person name="Land M."/>
            <person name="Hauser L."/>
            <person name="Kyrpides N."/>
            <person name="Lykidis A."/>
            <person name="Mesbah N.M."/>
            <person name="Wiegel J."/>
        </authorList>
    </citation>
    <scope>NUCLEOTIDE SEQUENCE [LARGE SCALE GENOMIC DNA]</scope>
    <source>
        <strain evidence="13">ATCC BAA-1301 / DSM 18059 / JW/NM-WN-LF</strain>
    </source>
</reference>
<dbReference type="InterPro" id="IPR036565">
    <property type="entry name" value="Mur-like_cat_sf"/>
</dbReference>
<feature type="domain" description="Mur ligase C-terminal" evidence="10">
    <location>
        <begin position="367"/>
        <end position="500"/>
    </location>
</feature>
<dbReference type="Pfam" id="PF02875">
    <property type="entry name" value="Mur_ligase_C"/>
    <property type="match status" value="1"/>
</dbReference>
<name>B2A327_NATTJ</name>
<dbReference type="InterPro" id="IPR035911">
    <property type="entry name" value="MurE/MurF_N"/>
</dbReference>
<comment type="pathway">
    <text evidence="1 8">Cell wall biogenesis; peptidoglycan biosynthesis.</text>
</comment>
<evidence type="ECO:0000259" key="10">
    <source>
        <dbReference type="Pfam" id="PF02875"/>
    </source>
</evidence>